<protein>
    <submittedName>
        <fullName evidence="6">Cu-processing system ATP-binding protein</fullName>
    </submittedName>
</protein>
<dbReference type="PANTHER" id="PTHR43335:SF2">
    <property type="entry name" value="ABC TRANSPORTER, ATP-BINDING PROTEIN"/>
    <property type="match status" value="1"/>
</dbReference>
<dbReference type="GO" id="GO:0005524">
    <property type="term" value="F:ATP binding"/>
    <property type="evidence" value="ECO:0007669"/>
    <property type="project" value="UniProtKB-KW"/>
</dbReference>
<evidence type="ECO:0000256" key="4">
    <source>
        <dbReference type="ARBA" id="ARBA00022840"/>
    </source>
</evidence>
<comment type="caution">
    <text evidence="6">The sequence shown here is derived from an EMBL/GenBank/DDBJ whole genome shotgun (WGS) entry which is preliminary data.</text>
</comment>
<dbReference type="InterPro" id="IPR027417">
    <property type="entry name" value="P-loop_NTPase"/>
</dbReference>
<evidence type="ECO:0000313" key="6">
    <source>
        <dbReference type="EMBL" id="TDQ82918.1"/>
    </source>
</evidence>
<dbReference type="Proteomes" id="UP000295783">
    <property type="component" value="Unassembled WGS sequence"/>
</dbReference>
<sequence>MNQTIARFDDVTMRFAQISALQNVSATLAPGKVVALVGHNGAGKTTFLKLLLGLLRPTSGSVAVLGADPAGRNASILRRRIGFLPETVTFHGAMTGRELICFFAGLKGVAAAAAVELLSQVNLEDAGSRRVGTYSKGMRQRLGMAQALLGDPELLLLDEPTSGLDPHSRHRMYETIDALRAQGKTVVASTHALAEIESHADEVILIHGGRVLAAGTLTELRGAAALPTMAKVRLRHDAAHSMPCIDANGIEMSRPAPDRLDFRIPAGHLPSFLDILATSRSWIEDIEIEPPTLDRLYQHLLAQAEEDQ</sequence>
<dbReference type="InterPro" id="IPR003439">
    <property type="entry name" value="ABC_transporter-like_ATP-bd"/>
</dbReference>
<gene>
    <name evidence="6" type="ORF">A8950_1199</name>
</gene>
<dbReference type="OrthoDB" id="9778547at2"/>
<evidence type="ECO:0000256" key="2">
    <source>
        <dbReference type="ARBA" id="ARBA00022448"/>
    </source>
</evidence>
<name>A0A4R6WSD6_9PROT</name>
<evidence type="ECO:0000259" key="5">
    <source>
        <dbReference type="PROSITE" id="PS50893"/>
    </source>
</evidence>
<keyword evidence="3" id="KW-0547">Nucleotide-binding</keyword>
<dbReference type="SUPFAM" id="SSF52540">
    <property type="entry name" value="P-loop containing nucleoside triphosphate hydrolases"/>
    <property type="match status" value="1"/>
</dbReference>
<dbReference type="InterPro" id="IPR017871">
    <property type="entry name" value="ABC_transporter-like_CS"/>
</dbReference>
<dbReference type="EMBL" id="SNYW01000007">
    <property type="protein sequence ID" value="TDQ82918.1"/>
    <property type="molecule type" value="Genomic_DNA"/>
</dbReference>
<keyword evidence="4 6" id="KW-0067">ATP-binding</keyword>
<reference evidence="6 7" key="1">
    <citation type="submission" date="2019-03" db="EMBL/GenBank/DDBJ databases">
        <title>Genomic Encyclopedia of Type Strains, Phase III (KMG-III): the genomes of soil and plant-associated and newly described type strains.</title>
        <authorList>
            <person name="Whitman W."/>
        </authorList>
    </citation>
    <scope>NUCLEOTIDE SEQUENCE [LARGE SCALE GENOMIC DNA]</scope>
    <source>
        <strain evidence="6 7">CGMCC 1.7660</strain>
    </source>
</reference>
<evidence type="ECO:0000256" key="3">
    <source>
        <dbReference type="ARBA" id="ARBA00022741"/>
    </source>
</evidence>
<proteinExistence type="inferred from homology"/>
<dbReference type="Pfam" id="PF00005">
    <property type="entry name" value="ABC_tran"/>
    <property type="match status" value="1"/>
</dbReference>
<dbReference type="PROSITE" id="PS00211">
    <property type="entry name" value="ABC_TRANSPORTER_1"/>
    <property type="match status" value="1"/>
</dbReference>
<organism evidence="6 7">
    <name type="scientific">Dongia mobilis</name>
    <dbReference type="NCBI Taxonomy" id="578943"/>
    <lineage>
        <taxon>Bacteria</taxon>
        <taxon>Pseudomonadati</taxon>
        <taxon>Pseudomonadota</taxon>
        <taxon>Alphaproteobacteria</taxon>
        <taxon>Rhodospirillales</taxon>
        <taxon>Dongiaceae</taxon>
        <taxon>Dongia</taxon>
    </lineage>
</organism>
<evidence type="ECO:0000256" key="1">
    <source>
        <dbReference type="ARBA" id="ARBA00005417"/>
    </source>
</evidence>
<dbReference type="Gene3D" id="3.40.50.300">
    <property type="entry name" value="P-loop containing nucleotide triphosphate hydrolases"/>
    <property type="match status" value="1"/>
</dbReference>
<accession>A0A4R6WSD6</accession>
<evidence type="ECO:0000313" key="7">
    <source>
        <dbReference type="Proteomes" id="UP000295783"/>
    </source>
</evidence>
<dbReference type="GO" id="GO:0016887">
    <property type="term" value="F:ATP hydrolysis activity"/>
    <property type="evidence" value="ECO:0007669"/>
    <property type="project" value="InterPro"/>
</dbReference>
<dbReference type="AlphaFoldDB" id="A0A4R6WSD6"/>
<keyword evidence="2" id="KW-0813">Transport</keyword>
<dbReference type="PROSITE" id="PS50893">
    <property type="entry name" value="ABC_TRANSPORTER_2"/>
    <property type="match status" value="1"/>
</dbReference>
<dbReference type="CDD" id="cd03230">
    <property type="entry name" value="ABC_DR_subfamily_A"/>
    <property type="match status" value="1"/>
</dbReference>
<comment type="similarity">
    <text evidence="1">Belongs to the ABC transporter superfamily.</text>
</comment>
<dbReference type="RefSeq" id="WP_133613217.1">
    <property type="nucleotide sequence ID" value="NZ_SNYW01000007.1"/>
</dbReference>
<feature type="domain" description="ABC transporter" evidence="5">
    <location>
        <begin position="6"/>
        <end position="233"/>
    </location>
</feature>
<keyword evidence="7" id="KW-1185">Reference proteome</keyword>
<dbReference type="InterPro" id="IPR003593">
    <property type="entry name" value="AAA+_ATPase"/>
</dbReference>
<dbReference type="PANTHER" id="PTHR43335">
    <property type="entry name" value="ABC TRANSPORTER, ATP-BINDING PROTEIN"/>
    <property type="match status" value="1"/>
</dbReference>
<dbReference type="SMART" id="SM00382">
    <property type="entry name" value="AAA"/>
    <property type="match status" value="1"/>
</dbReference>